<dbReference type="RefSeq" id="XP_049146817.1">
    <property type="nucleotide sequence ID" value="XM_049289672.1"/>
</dbReference>
<dbReference type="AlphaFoldDB" id="A0A9Q8SYY6"/>
<sequence length="91" mass="10434">MKKTFIFFFFADIQLAGILEREREQDIIHSHDLALFDSFCIDTNLLYPHSNSNALSPHSEGTSYLPTYLMPPSAKREMPVSQDHRAPNKPP</sequence>
<dbReference type="KEGG" id="clup:CLUP02_10699"/>
<proteinExistence type="predicted"/>
<protein>
    <submittedName>
        <fullName evidence="2">Uncharacterized protein</fullName>
    </submittedName>
</protein>
<dbReference type="GeneID" id="73344682"/>
<dbReference type="Proteomes" id="UP000830671">
    <property type="component" value="Chromosome 5"/>
</dbReference>
<organism evidence="2 3">
    <name type="scientific">Colletotrichum lupini</name>
    <dbReference type="NCBI Taxonomy" id="145971"/>
    <lineage>
        <taxon>Eukaryota</taxon>
        <taxon>Fungi</taxon>
        <taxon>Dikarya</taxon>
        <taxon>Ascomycota</taxon>
        <taxon>Pezizomycotina</taxon>
        <taxon>Sordariomycetes</taxon>
        <taxon>Hypocreomycetidae</taxon>
        <taxon>Glomerellales</taxon>
        <taxon>Glomerellaceae</taxon>
        <taxon>Colletotrichum</taxon>
        <taxon>Colletotrichum acutatum species complex</taxon>
    </lineage>
</organism>
<evidence type="ECO:0000256" key="1">
    <source>
        <dbReference type="SAM" id="MobiDB-lite"/>
    </source>
</evidence>
<reference evidence="2" key="1">
    <citation type="journal article" date="2021" name="Mol. Plant Microbe Interact.">
        <title>Complete Genome Sequence of the Plant-Pathogenic Fungus Colletotrichum lupini.</title>
        <authorList>
            <person name="Baroncelli R."/>
            <person name="Pensec F."/>
            <person name="Da Lio D."/>
            <person name="Boufleur T."/>
            <person name="Vicente I."/>
            <person name="Sarrocco S."/>
            <person name="Picot A."/>
            <person name="Baraldi E."/>
            <person name="Sukno S."/>
            <person name="Thon M."/>
            <person name="Le Floch G."/>
        </authorList>
    </citation>
    <scope>NUCLEOTIDE SEQUENCE</scope>
    <source>
        <strain evidence="2">IMI 504893</strain>
    </source>
</reference>
<gene>
    <name evidence="2" type="ORF">CLUP02_10699</name>
</gene>
<keyword evidence="3" id="KW-1185">Reference proteome</keyword>
<evidence type="ECO:0000313" key="2">
    <source>
        <dbReference type="EMBL" id="UQC85202.1"/>
    </source>
</evidence>
<evidence type="ECO:0000313" key="3">
    <source>
        <dbReference type="Proteomes" id="UP000830671"/>
    </source>
</evidence>
<accession>A0A9Q8SYY6</accession>
<feature type="region of interest" description="Disordered" evidence="1">
    <location>
        <begin position="71"/>
        <end position="91"/>
    </location>
</feature>
<name>A0A9Q8SYY6_9PEZI</name>
<feature type="compositionally biased region" description="Basic and acidic residues" evidence="1">
    <location>
        <begin position="74"/>
        <end position="91"/>
    </location>
</feature>
<dbReference type="EMBL" id="CP019477">
    <property type="protein sequence ID" value="UQC85202.1"/>
    <property type="molecule type" value="Genomic_DNA"/>
</dbReference>